<evidence type="ECO:0000313" key="2">
    <source>
        <dbReference type="Proteomes" id="UP000887565"/>
    </source>
</evidence>
<name>A0A915KJW7_ROMCU</name>
<keyword evidence="2" id="KW-1185">Reference proteome</keyword>
<organism evidence="2 3">
    <name type="scientific">Romanomermis culicivorax</name>
    <name type="common">Nematode worm</name>
    <dbReference type="NCBI Taxonomy" id="13658"/>
    <lineage>
        <taxon>Eukaryota</taxon>
        <taxon>Metazoa</taxon>
        <taxon>Ecdysozoa</taxon>
        <taxon>Nematoda</taxon>
        <taxon>Enoplea</taxon>
        <taxon>Dorylaimia</taxon>
        <taxon>Mermithida</taxon>
        <taxon>Mermithoidea</taxon>
        <taxon>Mermithidae</taxon>
        <taxon>Romanomermis</taxon>
    </lineage>
</organism>
<dbReference type="Proteomes" id="UP000887565">
    <property type="component" value="Unplaced"/>
</dbReference>
<feature type="compositionally biased region" description="Basic and acidic residues" evidence="1">
    <location>
        <begin position="43"/>
        <end position="53"/>
    </location>
</feature>
<sequence>MLGPDYPKYSRISSVTVVNKLKSKDQIWEGHRVDTSPRFSQIHPEDSKGDPETTSRANLVNAVTRSMAIEGERNNQAQVQPDSNQGQGLKFFYKL</sequence>
<dbReference type="WBParaSite" id="nRc.2.0.1.t38306-RA">
    <property type="protein sequence ID" value="nRc.2.0.1.t38306-RA"/>
    <property type="gene ID" value="nRc.2.0.1.g38306"/>
</dbReference>
<reference evidence="3" key="1">
    <citation type="submission" date="2022-11" db="UniProtKB">
        <authorList>
            <consortium name="WormBaseParasite"/>
        </authorList>
    </citation>
    <scope>IDENTIFICATION</scope>
</reference>
<evidence type="ECO:0000256" key="1">
    <source>
        <dbReference type="SAM" id="MobiDB-lite"/>
    </source>
</evidence>
<accession>A0A915KJW7</accession>
<feature type="region of interest" description="Disordered" evidence="1">
    <location>
        <begin position="32"/>
        <end position="54"/>
    </location>
</feature>
<evidence type="ECO:0000313" key="3">
    <source>
        <dbReference type="WBParaSite" id="nRc.2.0.1.t38306-RA"/>
    </source>
</evidence>
<proteinExistence type="predicted"/>
<protein>
    <submittedName>
        <fullName evidence="3">Uncharacterized protein</fullName>
    </submittedName>
</protein>
<dbReference type="AlphaFoldDB" id="A0A915KJW7"/>